<accession>A0A964W0N2</accession>
<dbReference type="Gene3D" id="3.90.280.10">
    <property type="entry name" value="PEBP-like"/>
    <property type="match status" value="1"/>
</dbReference>
<sequence length="176" mass="19974">MKITSTAIVDGIIQDKYGKRGCEFKDKNGEIKDEFHDGYMPTRSIPIKIEEAPENTISFCIFMEDKDAIPVCGFSWIHWAVANLTRNEIEENESRNAKDFIQGVNSWGGAIYNFDKEAAIGYGGMTPPDKEHIYNINVYALDTKLEIQNGFFVNELFKAMEGHVLEVKTISAVYFN</sequence>
<gene>
    <name evidence="1" type="ORF">GKZ28_00445</name>
</gene>
<dbReference type="InterPro" id="IPR005247">
    <property type="entry name" value="YbhB_YbcL/LppC-like"/>
</dbReference>
<dbReference type="InterPro" id="IPR008914">
    <property type="entry name" value="PEBP"/>
</dbReference>
<comment type="caution">
    <text evidence="1">The sequence shown here is derived from an EMBL/GenBank/DDBJ whole genome shotgun (WGS) entry which is preliminary data.</text>
</comment>
<evidence type="ECO:0000313" key="1">
    <source>
        <dbReference type="EMBL" id="MVX62168.1"/>
    </source>
</evidence>
<dbReference type="AlphaFoldDB" id="A0A964W0N2"/>
<reference evidence="1" key="1">
    <citation type="submission" date="2019-12" db="EMBL/GenBank/DDBJ databases">
        <title>Microbes associate with the intestines of laboratory mice.</title>
        <authorList>
            <person name="Navarre W."/>
            <person name="Wong E."/>
        </authorList>
    </citation>
    <scope>NUCLEOTIDE SEQUENCE</scope>
    <source>
        <strain evidence="1">NM79_F5</strain>
    </source>
</reference>
<protein>
    <submittedName>
        <fullName evidence="1">YbhB/YbcL family Raf kinase inhibitor-like protein</fullName>
    </submittedName>
</protein>
<dbReference type="CDD" id="cd00865">
    <property type="entry name" value="PEBP_bact_arch"/>
    <property type="match status" value="1"/>
</dbReference>
<dbReference type="InterPro" id="IPR036610">
    <property type="entry name" value="PEBP-like_sf"/>
</dbReference>
<proteinExistence type="predicted"/>
<dbReference type="Proteomes" id="UP000656077">
    <property type="component" value="Unassembled WGS sequence"/>
</dbReference>
<dbReference type="NCBIfam" id="TIGR00481">
    <property type="entry name" value="YbhB/YbcL family Raf kinase inhibitor-like protein"/>
    <property type="match status" value="1"/>
</dbReference>
<dbReference type="Pfam" id="PF01161">
    <property type="entry name" value="PBP"/>
    <property type="match status" value="1"/>
</dbReference>
<dbReference type="EMBL" id="WSRQ01000001">
    <property type="protein sequence ID" value="MVX62168.1"/>
    <property type="molecule type" value="Genomic_DNA"/>
</dbReference>
<evidence type="ECO:0000313" key="2">
    <source>
        <dbReference type="Proteomes" id="UP000656077"/>
    </source>
</evidence>
<name>A0A964W0N2_9CLOT</name>
<dbReference type="RefSeq" id="WP_160357631.1">
    <property type="nucleotide sequence ID" value="NZ_WSRQ01000001.1"/>
</dbReference>
<organism evidence="1 2">
    <name type="scientific">Clostridium chromiireducens</name>
    <dbReference type="NCBI Taxonomy" id="225345"/>
    <lineage>
        <taxon>Bacteria</taxon>
        <taxon>Bacillati</taxon>
        <taxon>Bacillota</taxon>
        <taxon>Clostridia</taxon>
        <taxon>Eubacteriales</taxon>
        <taxon>Clostridiaceae</taxon>
        <taxon>Clostridium</taxon>
    </lineage>
</organism>
<dbReference type="SUPFAM" id="SSF49777">
    <property type="entry name" value="PEBP-like"/>
    <property type="match status" value="1"/>
</dbReference>